<dbReference type="OrthoDB" id="2730767at2"/>
<accession>A0A108UDH6</accession>
<protein>
    <submittedName>
        <fullName evidence="1">Uncharacterized protein</fullName>
    </submittedName>
</protein>
<organism evidence="1 2">
    <name type="scientific">Lysobacter capsici AZ78</name>
    <dbReference type="NCBI Taxonomy" id="1444315"/>
    <lineage>
        <taxon>Bacteria</taxon>
        <taxon>Pseudomonadati</taxon>
        <taxon>Pseudomonadota</taxon>
        <taxon>Gammaproteobacteria</taxon>
        <taxon>Lysobacterales</taxon>
        <taxon>Lysobacteraceae</taxon>
        <taxon>Lysobacter</taxon>
    </lineage>
</organism>
<proteinExistence type="predicted"/>
<reference evidence="1 2" key="1">
    <citation type="journal article" date="2014" name="Genome Announc.">
        <title>Draft Genome Sequence of Lysobacter capsici AZ78, a Bacterium Antagonistic to Plant-Pathogenic Oomycetes.</title>
        <authorList>
            <person name="Puopolo G."/>
            <person name="Sonego P."/>
            <person name="Engelen K."/>
            <person name="Pertot I."/>
        </authorList>
    </citation>
    <scope>NUCLEOTIDE SEQUENCE [LARGE SCALE GENOMIC DNA]</scope>
    <source>
        <strain evidence="1 2">AZ78</strain>
    </source>
</reference>
<gene>
    <name evidence="1" type="ORF">AZ78_4414</name>
</gene>
<dbReference type="AlphaFoldDB" id="A0A108UDH6"/>
<comment type="caution">
    <text evidence="1">The sequence shown here is derived from an EMBL/GenBank/DDBJ whole genome shotgun (WGS) entry which is preliminary data.</text>
</comment>
<dbReference type="Proteomes" id="UP000023435">
    <property type="component" value="Unassembled WGS sequence"/>
</dbReference>
<dbReference type="EMBL" id="JAJA02000001">
    <property type="protein sequence ID" value="KWS06855.1"/>
    <property type="molecule type" value="Genomic_DNA"/>
</dbReference>
<evidence type="ECO:0000313" key="2">
    <source>
        <dbReference type="Proteomes" id="UP000023435"/>
    </source>
</evidence>
<name>A0A108UDH6_9GAMM</name>
<evidence type="ECO:0000313" key="1">
    <source>
        <dbReference type="EMBL" id="KWS06855.1"/>
    </source>
</evidence>
<sequence>MNPDIRGLLERIYLDGTTYFDADGRYLHKVPSSFSAQDLQALDAAGLPPNALSTTTHDEAVTRLRALAARIDLGKAADAFVTSLSSADLSWQSVLPAACLGLAMPAHEFLPMSESNPICRVCFHDARGPLDLTERALFRSIQGTGWGSYGPVEAVAALEFALADPAWLQPSEHDAWTFHGLLELLAGLPAGSRYSVARKQLKAAKLLSANTVYRCESTLEALSFISVIENAGHPGLVTAWTSAVERDQRPNTRVEVPAPLAWWSADDGINTAVVERLFGGIRKPATRPSAPVAVAAKPRRATAPRVAGRSLPGPVAAGDVYAVRLREDLWTAVYCHAVADDDGPERGLVEYLDVLTPVPVVPEQLEGVGYRDRRNGQRWQAWCTGLAKTTGVRRVAQGLVAPPHARKHEATRLRTGAKDLRYTADLHFDLSG</sequence>
<keyword evidence="2" id="KW-1185">Reference proteome</keyword>